<organism evidence="2 3">
    <name type="scientific">Granulosicoccus antarcticus IMCC3135</name>
    <dbReference type="NCBI Taxonomy" id="1192854"/>
    <lineage>
        <taxon>Bacteria</taxon>
        <taxon>Pseudomonadati</taxon>
        <taxon>Pseudomonadota</taxon>
        <taxon>Gammaproteobacteria</taxon>
        <taxon>Chromatiales</taxon>
        <taxon>Granulosicoccaceae</taxon>
        <taxon>Granulosicoccus</taxon>
    </lineage>
</organism>
<sequence>MGGAKPLQPIWAGILSKSLKLSEACGDEGYLSSMSFIIKKNLHRTIASLILMGVSASSFADSSIYAADVENTINHIQSLTPAGNSVTVDDQEADRSSDNTSNVYGGWRVDHQQGGDMNISMVSYLSVGELAQHPDGYVISAVCMDLFDSIKLQILSPEPWEPSLYTVTAYGDGRLSSYGAESGGNILGFSEAVSLLSLMNKGVSINLEVHDESGTQKTVSLLVNSEGFNEALNVACGEHAGYRQIVDDSTVHAEVF</sequence>
<accession>A0A2Z2P1R2</accession>
<gene>
    <name evidence="2" type="ORF">IMCC3135_33720</name>
</gene>
<dbReference type="KEGG" id="gai:IMCC3135_33720"/>
<feature type="region of interest" description="Disordered" evidence="1">
    <location>
        <begin position="84"/>
        <end position="104"/>
    </location>
</feature>
<reference evidence="2 3" key="1">
    <citation type="submission" date="2016-12" db="EMBL/GenBank/DDBJ databases">
        <authorList>
            <person name="Song W.-J."/>
            <person name="Kurnit D.M."/>
        </authorList>
    </citation>
    <scope>NUCLEOTIDE SEQUENCE [LARGE SCALE GENOMIC DNA]</scope>
    <source>
        <strain evidence="2 3">IMCC3135</strain>
    </source>
</reference>
<proteinExistence type="predicted"/>
<dbReference type="AlphaFoldDB" id="A0A2Z2P1R2"/>
<protein>
    <submittedName>
        <fullName evidence="2">Uncharacterized protein</fullName>
    </submittedName>
</protein>
<evidence type="ECO:0000313" key="3">
    <source>
        <dbReference type="Proteomes" id="UP000250079"/>
    </source>
</evidence>
<evidence type="ECO:0000256" key="1">
    <source>
        <dbReference type="SAM" id="MobiDB-lite"/>
    </source>
</evidence>
<dbReference type="EMBL" id="CP018632">
    <property type="protein sequence ID" value="ASJ76785.1"/>
    <property type="molecule type" value="Genomic_DNA"/>
</dbReference>
<name>A0A2Z2P1R2_9GAMM</name>
<keyword evidence="3" id="KW-1185">Reference proteome</keyword>
<dbReference type="Proteomes" id="UP000250079">
    <property type="component" value="Chromosome"/>
</dbReference>
<evidence type="ECO:0000313" key="2">
    <source>
        <dbReference type="EMBL" id="ASJ76785.1"/>
    </source>
</evidence>